<dbReference type="GO" id="GO:0006406">
    <property type="term" value="P:mRNA export from nucleus"/>
    <property type="evidence" value="ECO:0007669"/>
    <property type="project" value="TreeGrafter"/>
</dbReference>
<comment type="caution">
    <text evidence="10">The sequence shown here is derived from an EMBL/GenBank/DDBJ whole genome shotgun (WGS) entry which is preliminary data.</text>
</comment>
<evidence type="ECO:0000256" key="2">
    <source>
        <dbReference type="ARBA" id="ARBA00005573"/>
    </source>
</evidence>
<dbReference type="Pfam" id="PF07575">
    <property type="entry name" value="Nucleopor_Nup85"/>
    <property type="match status" value="2"/>
</dbReference>
<keyword evidence="6 9" id="KW-0811">Translocation</keyword>
<evidence type="ECO:0000256" key="5">
    <source>
        <dbReference type="ARBA" id="ARBA00022927"/>
    </source>
</evidence>
<dbReference type="EMBL" id="WHVB01000016">
    <property type="protein sequence ID" value="KAF8475367.1"/>
    <property type="molecule type" value="Genomic_DNA"/>
</dbReference>
<proteinExistence type="inferred from homology"/>
<keyword evidence="4 9" id="KW-0509">mRNA transport</keyword>
<dbReference type="Proteomes" id="UP000759537">
    <property type="component" value="Unassembled WGS sequence"/>
</dbReference>
<protein>
    <recommendedName>
        <fullName evidence="9">Nuclear pore complex protein Nup85</fullName>
    </recommendedName>
</protein>
<keyword evidence="11" id="KW-1185">Reference proteome</keyword>
<evidence type="ECO:0000313" key="11">
    <source>
        <dbReference type="Proteomes" id="UP000759537"/>
    </source>
</evidence>
<evidence type="ECO:0000256" key="6">
    <source>
        <dbReference type="ARBA" id="ARBA00023010"/>
    </source>
</evidence>
<dbReference type="GO" id="GO:0031080">
    <property type="term" value="C:nuclear pore outer ring"/>
    <property type="evidence" value="ECO:0007669"/>
    <property type="project" value="TreeGrafter"/>
</dbReference>
<keyword evidence="7 9" id="KW-0906">Nuclear pore complex</keyword>
<accession>A0A9P5T4X6</accession>
<comment type="subunit">
    <text evidence="9">Component of the nuclear pore complex (NPC).</text>
</comment>
<keyword evidence="9" id="KW-0472">Membrane</keyword>
<dbReference type="GO" id="GO:0045893">
    <property type="term" value="P:positive regulation of DNA-templated transcription"/>
    <property type="evidence" value="ECO:0007669"/>
    <property type="project" value="TreeGrafter"/>
</dbReference>
<reference evidence="10" key="2">
    <citation type="journal article" date="2020" name="Nat. Commun.">
        <title>Large-scale genome sequencing of mycorrhizal fungi provides insights into the early evolution of symbiotic traits.</title>
        <authorList>
            <person name="Miyauchi S."/>
            <person name="Kiss E."/>
            <person name="Kuo A."/>
            <person name="Drula E."/>
            <person name="Kohler A."/>
            <person name="Sanchez-Garcia M."/>
            <person name="Morin E."/>
            <person name="Andreopoulos B."/>
            <person name="Barry K.W."/>
            <person name="Bonito G."/>
            <person name="Buee M."/>
            <person name="Carver A."/>
            <person name="Chen C."/>
            <person name="Cichocki N."/>
            <person name="Clum A."/>
            <person name="Culley D."/>
            <person name="Crous P.W."/>
            <person name="Fauchery L."/>
            <person name="Girlanda M."/>
            <person name="Hayes R.D."/>
            <person name="Keri Z."/>
            <person name="LaButti K."/>
            <person name="Lipzen A."/>
            <person name="Lombard V."/>
            <person name="Magnuson J."/>
            <person name="Maillard F."/>
            <person name="Murat C."/>
            <person name="Nolan M."/>
            <person name="Ohm R.A."/>
            <person name="Pangilinan J."/>
            <person name="Pereira M.F."/>
            <person name="Perotto S."/>
            <person name="Peter M."/>
            <person name="Pfister S."/>
            <person name="Riley R."/>
            <person name="Sitrit Y."/>
            <person name="Stielow J.B."/>
            <person name="Szollosi G."/>
            <person name="Zifcakova L."/>
            <person name="Stursova M."/>
            <person name="Spatafora J.W."/>
            <person name="Tedersoo L."/>
            <person name="Vaario L.M."/>
            <person name="Yamada A."/>
            <person name="Yan M."/>
            <person name="Wang P."/>
            <person name="Xu J."/>
            <person name="Bruns T."/>
            <person name="Baldrian P."/>
            <person name="Vilgalys R."/>
            <person name="Dunand C."/>
            <person name="Henrissat B."/>
            <person name="Grigoriev I.V."/>
            <person name="Hibbett D."/>
            <person name="Nagy L.G."/>
            <person name="Martin F.M."/>
        </authorList>
    </citation>
    <scope>NUCLEOTIDE SEQUENCE</scope>
    <source>
        <strain evidence="10">Prilba</strain>
    </source>
</reference>
<dbReference type="InterPro" id="IPR011502">
    <property type="entry name" value="Nucleoporin_Nup85"/>
</dbReference>
<evidence type="ECO:0000256" key="9">
    <source>
        <dbReference type="RuleBase" id="RU365073"/>
    </source>
</evidence>
<dbReference type="OrthoDB" id="17644at2759"/>
<evidence type="ECO:0000256" key="8">
    <source>
        <dbReference type="ARBA" id="ARBA00023242"/>
    </source>
</evidence>
<dbReference type="PANTHER" id="PTHR13373">
    <property type="entry name" value="FROUNT PROTEIN-RELATED"/>
    <property type="match status" value="1"/>
</dbReference>
<evidence type="ECO:0000256" key="3">
    <source>
        <dbReference type="ARBA" id="ARBA00022448"/>
    </source>
</evidence>
<gene>
    <name evidence="10" type="ORF">DFH94DRAFT_121546</name>
</gene>
<keyword evidence="8 9" id="KW-0539">Nucleus</keyword>
<evidence type="ECO:0000256" key="7">
    <source>
        <dbReference type="ARBA" id="ARBA00023132"/>
    </source>
</evidence>
<keyword evidence="3 9" id="KW-0813">Transport</keyword>
<evidence type="ECO:0000256" key="1">
    <source>
        <dbReference type="ARBA" id="ARBA00004567"/>
    </source>
</evidence>
<comment type="similarity">
    <text evidence="2 9">Belongs to the nucleoporin Nup85 family.</text>
</comment>
<evidence type="ECO:0000256" key="4">
    <source>
        <dbReference type="ARBA" id="ARBA00022816"/>
    </source>
</evidence>
<name>A0A9P5T4X6_9AGAM</name>
<evidence type="ECO:0000313" key="10">
    <source>
        <dbReference type="EMBL" id="KAF8475367.1"/>
    </source>
</evidence>
<dbReference type="GO" id="GO:0017056">
    <property type="term" value="F:structural constituent of nuclear pore"/>
    <property type="evidence" value="ECO:0007669"/>
    <property type="project" value="TreeGrafter"/>
</dbReference>
<keyword evidence="5 9" id="KW-0653">Protein transport</keyword>
<dbReference type="PANTHER" id="PTHR13373:SF21">
    <property type="entry name" value="NUCLEAR PORE COMPLEX PROTEIN NUP85"/>
    <property type="match status" value="1"/>
</dbReference>
<dbReference type="GO" id="GO:0031965">
    <property type="term" value="C:nuclear membrane"/>
    <property type="evidence" value="ECO:0007669"/>
    <property type="project" value="UniProtKB-UniRule"/>
</dbReference>
<dbReference type="GO" id="GO:0006606">
    <property type="term" value="P:protein import into nucleus"/>
    <property type="evidence" value="ECO:0007669"/>
    <property type="project" value="TreeGrafter"/>
</dbReference>
<reference evidence="10" key="1">
    <citation type="submission" date="2019-10" db="EMBL/GenBank/DDBJ databases">
        <authorList>
            <consortium name="DOE Joint Genome Institute"/>
            <person name="Kuo A."/>
            <person name="Miyauchi S."/>
            <person name="Kiss E."/>
            <person name="Drula E."/>
            <person name="Kohler A."/>
            <person name="Sanchez-Garcia M."/>
            <person name="Andreopoulos B."/>
            <person name="Barry K.W."/>
            <person name="Bonito G."/>
            <person name="Buee M."/>
            <person name="Carver A."/>
            <person name="Chen C."/>
            <person name="Cichocki N."/>
            <person name="Clum A."/>
            <person name="Culley D."/>
            <person name="Crous P.W."/>
            <person name="Fauchery L."/>
            <person name="Girlanda M."/>
            <person name="Hayes R."/>
            <person name="Keri Z."/>
            <person name="LaButti K."/>
            <person name="Lipzen A."/>
            <person name="Lombard V."/>
            <person name="Magnuson J."/>
            <person name="Maillard F."/>
            <person name="Morin E."/>
            <person name="Murat C."/>
            <person name="Nolan M."/>
            <person name="Ohm R."/>
            <person name="Pangilinan J."/>
            <person name="Pereira M."/>
            <person name="Perotto S."/>
            <person name="Peter M."/>
            <person name="Riley R."/>
            <person name="Sitrit Y."/>
            <person name="Stielow B."/>
            <person name="Szollosi G."/>
            <person name="Zifcakova L."/>
            <person name="Stursova M."/>
            <person name="Spatafora J.W."/>
            <person name="Tedersoo L."/>
            <person name="Vaario L.-M."/>
            <person name="Yamada A."/>
            <person name="Yan M."/>
            <person name="Wang P."/>
            <person name="Xu J."/>
            <person name="Bruns T."/>
            <person name="Baldrian P."/>
            <person name="Vilgalys R."/>
            <person name="Henrissat B."/>
            <person name="Grigoriev I.V."/>
            <person name="Hibbett D."/>
            <person name="Nagy L.G."/>
            <person name="Martin F.M."/>
        </authorList>
    </citation>
    <scope>NUCLEOTIDE SEQUENCE</scope>
    <source>
        <strain evidence="10">Prilba</strain>
    </source>
</reference>
<comment type="subcellular location">
    <subcellularLocation>
        <location evidence="1 9">Nucleus</location>
        <location evidence="1 9">Nuclear pore complex</location>
    </subcellularLocation>
</comment>
<sequence>MTAIRLYPPLFEEGKDAEFLRSGRTLSVTQSPRDNSIAVFATNTAVDSKALKLLKEKYPESQDIYTASTDTVPSSERRLFVTETSVIFASLQDFKNNQREQDPRLGRNEQASQVLIKHAVDYVQLVMKSWGQASKPLNRPQPLHYDANHYRTMYTSLSLFVVLYLPEAGFDDAPVGEELMEWLNTHFIEPSSEEGDHLSSQDRPWEDESFWPYLTRSVMRGFSKASVFLLETLSRHPSEHLQSVAQHLAPLLSSHPRIVQFTSERDFVVALRRWKEKVKTLRLELDRVPEDAREDDFENWWKSFSNIVGILEGRSEIIQSICIDLNADWKEVCAVWSIFVNHRLRRQDLPDVVNQILESMPPDPTDPEDMIHVALFRGETMEALSHAAKLDVWLAAHWVDLMDAVDLLNPRVGDESDISVRDQYILSYADYLHSDPALWRITVAYMCSCGLIGKERADQVLLRVPISFKTNRGNSGDVNAAVHSGEVPTALRAVVETCHEYGRESVRRMVCTIAARNFLHHQEYGLAVSYATSAENWTWLGRIVDGVLGQYIKHGPEVFARSVAAVAPTLQELRAHPGADGVFTHRLMFAVRYAEFHQRRLRGDLQEAALDLLTMFNEDLAPKTWWGVLLCDAVELIWNDNLMLFSSSGAVELIKRLEEVHLRASQGSGDAYLSVLMVTMGGSNEAEALQRLKSARLTLAKYYAKCTMIAGGHDIKGSRMGIIAV</sequence>
<dbReference type="AlphaFoldDB" id="A0A9P5T4X6"/>
<organism evidence="10 11">
    <name type="scientific">Russula ochroleuca</name>
    <dbReference type="NCBI Taxonomy" id="152965"/>
    <lineage>
        <taxon>Eukaryota</taxon>
        <taxon>Fungi</taxon>
        <taxon>Dikarya</taxon>
        <taxon>Basidiomycota</taxon>
        <taxon>Agaricomycotina</taxon>
        <taxon>Agaricomycetes</taxon>
        <taxon>Russulales</taxon>
        <taxon>Russulaceae</taxon>
        <taxon>Russula</taxon>
    </lineage>
</organism>
<comment type="function">
    <text evidence="9">Functions as a component of the nuclear pore complex (NPC).</text>
</comment>